<dbReference type="Pfam" id="PF07437">
    <property type="entry name" value="YfaZ"/>
    <property type="match status" value="1"/>
</dbReference>
<accession>A0A022PFU0</accession>
<evidence type="ECO:0000313" key="2">
    <source>
        <dbReference type="EMBL" id="EYU13325.1"/>
    </source>
</evidence>
<dbReference type="InterPro" id="IPR009998">
    <property type="entry name" value="YfaZ"/>
</dbReference>
<dbReference type="InterPro" id="IPR011250">
    <property type="entry name" value="OMP/PagP_B-barrel"/>
</dbReference>
<keyword evidence="1" id="KW-0732">Signal</keyword>
<comment type="caution">
    <text evidence="2">The sequence shown here is derived from an EMBL/GenBank/DDBJ whole genome shotgun (WGS) entry which is preliminary data.</text>
</comment>
<keyword evidence="3" id="KW-1185">Reference proteome</keyword>
<reference evidence="2 3" key="1">
    <citation type="submission" date="2014-03" db="EMBL/GenBank/DDBJ databases">
        <title>Draft Genome of Photorhabdus luminescens BA1, an Egyptian Isolate.</title>
        <authorList>
            <person name="Ghazal S."/>
            <person name="Hurst S.G.IV."/>
            <person name="Morris K."/>
            <person name="Thomas K."/>
            <person name="Tisa L.S."/>
        </authorList>
    </citation>
    <scope>NUCLEOTIDE SEQUENCE [LARGE SCALE GENOMIC DNA]</scope>
    <source>
        <strain evidence="2 3">BA1</strain>
    </source>
</reference>
<dbReference type="RefSeq" id="WP_036783081.1">
    <property type="nucleotide sequence ID" value="NZ_CAWLTM010000021.1"/>
</dbReference>
<evidence type="ECO:0000256" key="1">
    <source>
        <dbReference type="SAM" id="SignalP"/>
    </source>
</evidence>
<dbReference type="Proteomes" id="UP000023464">
    <property type="component" value="Unassembled WGS sequence"/>
</dbReference>
<evidence type="ECO:0000313" key="3">
    <source>
        <dbReference type="Proteomes" id="UP000023464"/>
    </source>
</evidence>
<dbReference type="AlphaFoldDB" id="A0A022PFU0"/>
<name>A0A022PFU0_9GAMM</name>
<sequence>MKIYLAAVATGLLFIAESANAISVNVQAGRHFTNTSAAIGDNSAGLSFNGNWARSDHNGQLGSLGTAFSLPVGPLTASIGGKALYLSPKDGKNGEALAAGVGLSWTVMPSLALYGEVYGAPSRLTSGINSYAEAAGGLRFTVFKPLTVDAGYRVMNMRGKEGNRDNKLADGFYIGAGLNF</sequence>
<organism evidence="2 3">
    <name type="scientific">Photorhabdus aegyptia</name>
    <dbReference type="NCBI Taxonomy" id="2805098"/>
    <lineage>
        <taxon>Bacteria</taxon>
        <taxon>Pseudomonadati</taxon>
        <taxon>Pseudomonadota</taxon>
        <taxon>Gammaproteobacteria</taxon>
        <taxon>Enterobacterales</taxon>
        <taxon>Morganellaceae</taxon>
        <taxon>Photorhabdus</taxon>
    </lineage>
</organism>
<dbReference type="PATRIC" id="fig|1393736.3.peg.4283"/>
<dbReference type="EMBL" id="JFGV01000094">
    <property type="protein sequence ID" value="EYU13325.1"/>
    <property type="molecule type" value="Genomic_DNA"/>
</dbReference>
<feature type="signal peptide" evidence="1">
    <location>
        <begin position="1"/>
        <end position="21"/>
    </location>
</feature>
<feature type="chain" id="PRO_5001505980" evidence="1">
    <location>
        <begin position="22"/>
        <end position="180"/>
    </location>
</feature>
<dbReference type="SUPFAM" id="SSF56925">
    <property type="entry name" value="OMPA-like"/>
    <property type="match status" value="1"/>
</dbReference>
<gene>
    <name evidence="2" type="ORF">BA1DRAFT_04202</name>
</gene>
<proteinExistence type="predicted"/>
<protein>
    <submittedName>
        <fullName evidence="2">YfaZ</fullName>
    </submittedName>
</protein>